<proteinExistence type="predicted"/>
<accession>R7YQ05</accession>
<dbReference type="AlphaFoldDB" id="R7YQ05"/>
<dbReference type="HOGENOM" id="CLU_096170_1_1_1"/>
<dbReference type="InterPro" id="IPR027911">
    <property type="entry name" value="DUF4604"/>
</dbReference>
<feature type="region of interest" description="Disordered" evidence="1">
    <location>
        <begin position="21"/>
        <end position="168"/>
    </location>
</feature>
<evidence type="ECO:0000313" key="3">
    <source>
        <dbReference type="EMBL" id="EON63977.1"/>
    </source>
</evidence>
<organism evidence="3 4">
    <name type="scientific">Coniosporium apollinis (strain CBS 100218)</name>
    <name type="common">Rock-inhabiting black yeast</name>
    <dbReference type="NCBI Taxonomy" id="1168221"/>
    <lineage>
        <taxon>Eukaryota</taxon>
        <taxon>Fungi</taxon>
        <taxon>Dikarya</taxon>
        <taxon>Ascomycota</taxon>
        <taxon>Pezizomycotina</taxon>
        <taxon>Dothideomycetes</taxon>
        <taxon>Dothideomycetes incertae sedis</taxon>
        <taxon>Coniosporium</taxon>
    </lineage>
</organism>
<sequence length="168" mass="18792">MSFKAKSLSYEQNEPAFLRRMRGEVAGIDPHRHERQIARPQRLKNGDDEDDGPTIVDESNDMLSKAEYEALVGGKVDGEDEEGAKPGEGINPAGLEDEERERETRTEETGTTLKKQQIAEVGKNQKKRKVGKVVGETEGEEEDQQQKKPEAKKVKKKVKAVKLSFGDD</sequence>
<dbReference type="eggNOG" id="ENOG502SF2G">
    <property type="taxonomic scope" value="Eukaryota"/>
</dbReference>
<gene>
    <name evidence="3" type="ORF">W97_03207</name>
</gene>
<dbReference type="OMA" id="HPIARNK"/>
<name>R7YQ05_CONA1</name>
<keyword evidence="4" id="KW-1185">Reference proteome</keyword>
<evidence type="ECO:0000313" key="4">
    <source>
        <dbReference type="Proteomes" id="UP000016924"/>
    </source>
</evidence>
<evidence type="ECO:0000256" key="1">
    <source>
        <dbReference type="SAM" id="MobiDB-lite"/>
    </source>
</evidence>
<dbReference type="GeneID" id="19900518"/>
<dbReference type="EMBL" id="JH767566">
    <property type="protein sequence ID" value="EON63977.1"/>
    <property type="molecule type" value="Genomic_DNA"/>
</dbReference>
<dbReference type="Proteomes" id="UP000016924">
    <property type="component" value="Unassembled WGS sequence"/>
</dbReference>
<dbReference type="Pfam" id="PF15377">
    <property type="entry name" value="DUF4604"/>
    <property type="match status" value="1"/>
</dbReference>
<dbReference type="OrthoDB" id="5388322at2759"/>
<dbReference type="RefSeq" id="XP_007779294.1">
    <property type="nucleotide sequence ID" value="XM_007781104.1"/>
</dbReference>
<evidence type="ECO:0000259" key="2">
    <source>
        <dbReference type="Pfam" id="PF15377"/>
    </source>
</evidence>
<protein>
    <recommendedName>
        <fullName evidence="2">DUF4604 domain-containing protein</fullName>
    </recommendedName>
</protein>
<feature type="domain" description="DUF4604" evidence="2">
    <location>
        <begin position="6"/>
        <end position="168"/>
    </location>
</feature>
<reference evidence="4" key="1">
    <citation type="submission" date="2012-06" db="EMBL/GenBank/DDBJ databases">
        <title>The genome sequence of Coniosporium apollinis CBS 100218.</title>
        <authorList>
            <consortium name="The Broad Institute Genome Sequencing Platform"/>
            <person name="Cuomo C."/>
            <person name="Gorbushina A."/>
            <person name="Noack S."/>
            <person name="Walker B."/>
            <person name="Young S.K."/>
            <person name="Zeng Q."/>
            <person name="Gargeya S."/>
            <person name="Fitzgerald M."/>
            <person name="Haas B."/>
            <person name="Abouelleil A."/>
            <person name="Alvarado L."/>
            <person name="Arachchi H.M."/>
            <person name="Berlin A.M."/>
            <person name="Chapman S.B."/>
            <person name="Goldberg J."/>
            <person name="Griggs A."/>
            <person name="Gujja S."/>
            <person name="Hansen M."/>
            <person name="Howarth C."/>
            <person name="Imamovic A."/>
            <person name="Larimer J."/>
            <person name="McCowan C."/>
            <person name="Montmayeur A."/>
            <person name="Murphy C."/>
            <person name="Neiman D."/>
            <person name="Pearson M."/>
            <person name="Priest M."/>
            <person name="Roberts A."/>
            <person name="Saif S."/>
            <person name="Shea T."/>
            <person name="Sisk P."/>
            <person name="Sykes S."/>
            <person name="Wortman J."/>
            <person name="Nusbaum C."/>
            <person name="Birren B."/>
        </authorList>
    </citation>
    <scope>NUCLEOTIDE SEQUENCE [LARGE SCALE GENOMIC DNA]</scope>
    <source>
        <strain evidence="4">CBS 100218</strain>
    </source>
</reference>